<dbReference type="Proteomes" id="UP001500266">
    <property type="component" value="Unassembled WGS sequence"/>
</dbReference>
<accession>A0ABP7YBS8</accession>
<evidence type="ECO:0000313" key="2">
    <source>
        <dbReference type="Proteomes" id="UP001500266"/>
    </source>
</evidence>
<keyword evidence="2" id="KW-1185">Reference proteome</keyword>
<sequence>MGRRIRRLLVGAVVYRWGAGHAHTRGQDDMGRPRLLDCREVLTVRREGSPGRLDIVFRAGPGRLVADGLLHNGAVVRADDDAYLNLHRPGTVRALLEEALHRGHGFDTGPVEIDGWDLLDGALERLAAAGKRAS</sequence>
<comment type="caution">
    <text evidence="1">The sequence shown here is derived from an EMBL/GenBank/DDBJ whole genome shotgun (WGS) entry which is preliminary data.</text>
</comment>
<evidence type="ECO:0000313" key="1">
    <source>
        <dbReference type="EMBL" id="GAA4133600.1"/>
    </source>
</evidence>
<protein>
    <submittedName>
        <fullName evidence="1">Uncharacterized protein</fullName>
    </submittedName>
</protein>
<name>A0ABP7YBS8_9ACTN</name>
<proteinExistence type="predicted"/>
<reference evidence="2" key="1">
    <citation type="journal article" date="2019" name="Int. J. Syst. Evol. Microbiol.">
        <title>The Global Catalogue of Microorganisms (GCM) 10K type strain sequencing project: providing services to taxonomists for standard genome sequencing and annotation.</title>
        <authorList>
            <consortium name="The Broad Institute Genomics Platform"/>
            <consortium name="The Broad Institute Genome Sequencing Center for Infectious Disease"/>
            <person name="Wu L."/>
            <person name="Ma J."/>
        </authorList>
    </citation>
    <scope>NUCLEOTIDE SEQUENCE [LARGE SCALE GENOMIC DNA]</scope>
    <source>
        <strain evidence="2">JCM 17316</strain>
    </source>
</reference>
<gene>
    <name evidence="1" type="ORF">GCM10022416_14650</name>
</gene>
<organism evidence="1 2">
    <name type="scientific">Actinomadura keratinilytica</name>
    <dbReference type="NCBI Taxonomy" id="547461"/>
    <lineage>
        <taxon>Bacteria</taxon>
        <taxon>Bacillati</taxon>
        <taxon>Actinomycetota</taxon>
        <taxon>Actinomycetes</taxon>
        <taxon>Streptosporangiales</taxon>
        <taxon>Thermomonosporaceae</taxon>
        <taxon>Actinomadura</taxon>
    </lineage>
</organism>
<dbReference type="EMBL" id="BAABDO010000013">
    <property type="protein sequence ID" value="GAA4133600.1"/>
    <property type="molecule type" value="Genomic_DNA"/>
</dbReference>
<dbReference type="RefSeq" id="WP_345018685.1">
    <property type="nucleotide sequence ID" value="NZ_BAABDO010000013.1"/>
</dbReference>